<organism evidence="2 3">
    <name type="scientific">Actinokineospora globicatena</name>
    <dbReference type="NCBI Taxonomy" id="103729"/>
    <lineage>
        <taxon>Bacteria</taxon>
        <taxon>Bacillati</taxon>
        <taxon>Actinomycetota</taxon>
        <taxon>Actinomycetes</taxon>
        <taxon>Pseudonocardiales</taxon>
        <taxon>Pseudonocardiaceae</taxon>
        <taxon>Actinokineospora</taxon>
    </lineage>
</organism>
<evidence type="ECO:0000256" key="1">
    <source>
        <dbReference type="SAM" id="MobiDB-lite"/>
    </source>
</evidence>
<name>A0A9W6QND2_9PSEU</name>
<proteinExistence type="predicted"/>
<protein>
    <submittedName>
        <fullName evidence="2">Uncharacterized protein</fullName>
    </submittedName>
</protein>
<accession>A0A9W6QND2</accession>
<comment type="caution">
    <text evidence="2">The sequence shown here is derived from an EMBL/GenBank/DDBJ whole genome shotgun (WGS) entry which is preliminary data.</text>
</comment>
<feature type="region of interest" description="Disordered" evidence="1">
    <location>
        <begin position="94"/>
        <end position="145"/>
    </location>
</feature>
<evidence type="ECO:0000313" key="3">
    <source>
        <dbReference type="Proteomes" id="UP001165042"/>
    </source>
</evidence>
<evidence type="ECO:0000313" key="2">
    <source>
        <dbReference type="EMBL" id="GLW91810.1"/>
    </source>
</evidence>
<keyword evidence="3" id="KW-1185">Reference proteome</keyword>
<dbReference type="EMBL" id="BSSD01000003">
    <property type="protein sequence ID" value="GLW91810.1"/>
    <property type="molecule type" value="Genomic_DNA"/>
</dbReference>
<sequence length="303" mass="32996">MTWFKADDRLADHRKVRLLGRDRLPAMGLWVLAGTWAAGAATDGFVPRAVARSWDARGRLADRLVQVGLWHNHTADGEPGYLFHDWTDYQPTAAETTAKQQKRAEAGRRGGVKSGQTRRSKTEANTSKQTGSKNEPRPDPYTDTHPARAAETYVDDHEKPSIQDTRDVVPHTGPAPRGHHARPGWALIQNTIPLKFGSNIRTALALHATQALADGIPPDTITAALTTWTTRDRITPNLLPSLIADHIKTAGGGHVPRAGAPVTGSSRVDTALGFLSPDDPWWQELQGAQMPPSLRVIEGERGA</sequence>
<reference evidence="2" key="1">
    <citation type="submission" date="2023-02" db="EMBL/GenBank/DDBJ databases">
        <title>Actinokineospora globicatena NBRC 15670.</title>
        <authorList>
            <person name="Ichikawa N."/>
            <person name="Sato H."/>
            <person name="Tonouchi N."/>
        </authorList>
    </citation>
    <scope>NUCLEOTIDE SEQUENCE</scope>
    <source>
        <strain evidence="2">NBRC 15670</strain>
    </source>
</reference>
<feature type="compositionally biased region" description="Polar residues" evidence="1">
    <location>
        <begin position="123"/>
        <end position="133"/>
    </location>
</feature>
<dbReference type="Proteomes" id="UP001165042">
    <property type="component" value="Unassembled WGS sequence"/>
</dbReference>
<dbReference type="RefSeq" id="WP_285610587.1">
    <property type="nucleotide sequence ID" value="NZ_BSSD01000003.1"/>
</dbReference>
<gene>
    <name evidence="2" type="ORF">Aglo03_26260</name>
</gene>
<dbReference type="AlphaFoldDB" id="A0A9W6QND2"/>
<feature type="compositionally biased region" description="Basic and acidic residues" evidence="1">
    <location>
        <begin position="134"/>
        <end position="145"/>
    </location>
</feature>